<sequence length="133" mass="14785">MEWVQQQLAKDSSGHDYYHILRVVNTAQCIHRLEGGDEFLILMAAWLHDIGDYKMHNGQDRTQELVGEFLDSLLVLPESKMAILNIITQVSFKGGHNEPPTTIEAQIVQDADRLDAMGAIGIARCFAYGGSKG</sequence>
<dbReference type="AlphaFoldDB" id="A0A7R9GKS7"/>
<evidence type="ECO:0000313" key="2">
    <source>
        <dbReference type="EMBL" id="CAD7286112.1"/>
    </source>
</evidence>
<dbReference type="Gene3D" id="1.20.58.1910">
    <property type="match status" value="1"/>
</dbReference>
<dbReference type="Pfam" id="PF01966">
    <property type="entry name" value="HD"/>
    <property type="match status" value="1"/>
</dbReference>
<dbReference type="EMBL" id="OA929536">
    <property type="protein sequence ID" value="CAD7286112.1"/>
    <property type="molecule type" value="Genomic_DNA"/>
</dbReference>
<proteinExistence type="predicted"/>
<dbReference type="PROSITE" id="PS51831">
    <property type="entry name" value="HD"/>
    <property type="match status" value="1"/>
</dbReference>
<feature type="domain" description="HD" evidence="1">
    <location>
        <begin position="16"/>
        <end position="117"/>
    </location>
</feature>
<gene>
    <name evidence="2" type="ORF">NMOB1V02_LOCUS13714</name>
</gene>
<evidence type="ECO:0000259" key="1">
    <source>
        <dbReference type="PROSITE" id="PS51831"/>
    </source>
</evidence>
<evidence type="ECO:0000313" key="3">
    <source>
        <dbReference type="Proteomes" id="UP000678499"/>
    </source>
</evidence>
<protein>
    <recommendedName>
        <fullName evidence="1">HD domain-containing protein</fullName>
    </recommendedName>
</protein>
<dbReference type="SUPFAM" id="SSF109604">
    <property type="entry name" value="HD-domain/PDEase-like"/>
    <property type="match status" value="1"/>
</dbReference>
<dbReference type="InterPro" id="IPR003607">
    <property type="entry name" value="HD/PDEase_dom"/>
</dbReference>
<dbReference type="PANTHER" id="PTHR33594">
    <property type="entry name" value="SUPERFAMILY HYDROLASE, PUTATIVE (AFU_ORTHOLOGUE AFUA_1G03035)-RELATED"/>
    <property type="match status" value="1"/>
</dbReference>
<name>A0A7R9GKS7_9CRUS</name>
<organism evidence="2">
    <name type="scientific">Notodromas monacha</name>
    <dbReference type="NCBI Taxonomy" id="399045"/>
    <lineage>
        <taxon>Eukaryota</taxon>
        <taxon>Metazoa</taxon>
        <taxon>Ecdysozoa</taxon>
        <taxon>Arthropoda</taxon>
        <taxon>Crustacea</taxon>
        <taxon>Oligostraca</taxon>
        <taxon>Ostracoda</taxon>
        <taxon>Podocopa</taxon>
        <taxon>Podocopida</taxon>
        <taxon>Cypridocopina</taxon>
        <taxon>Cypridoidea</taxon>
        <taxon>Cyprididae</taxon>
        <taxon>Notodromas</taxon>
    </lineage>
</organism>
<reference evidence="2" key="1">
    <citation type="submission" date="2020-11" db="EMBL/GenBank/DDBJ databases">
        <authorList>
            <person name="Tran Van P."/>
        </authorList>
    </citation>
    <scope>NUCLEOTIDE SEQUENCE</scope>
</reference>
<accession>A0A7R9GKS7</accession>
<dbReference type="InterPro" id="IPR006674">
    <property type="entry name" value="HD_domain"/>
</dbReference>
<dbReference type="Proteomes" id="UP000678499">
    <property type="component" value="Unassembled WGS sequence"/>
</dbReference>
<dbReference type="CDD" id="cd00077">
    <property type="entry name" value="HDc"/>
    <property type="match status" value="1"/>
</dbReference>
<dbReference type="PANTHER" id="PTHR33594:SF1">
    <property type="entry name" value="HD_PDEASE DOMAIN-CONTAINING PROTEIN"/>
    <property type="match status" value="1"/>
</dbReference>
<dbReference type="Gene3D" id="1.10.472.50">
    <property type="entry name" value="HD-domain/PDEase-like"/>
    <property type="match status" value="1"/>
</dbReference>
<keyword evidence="3" id="KW-1185">Reference proteome</keyword>
<dbReference type="EMBL" id="CAJPEX010047499">
    <property type="protein sequence ID" value="CAG0926264.1"/>
    <property type="molecule type" value="Genomic_DNA"/>
</dbReference>
<dbReference type="OrthoDB" id="10044528at2759"/>
<feature type="non-terminal residue" evidence="2">
    <location>
        <position position="133"/>
    </location>
</feature>
<dbReference type="SMART" id="SM00471">
    <property type="entry name" value="HDc"/>
    <property type="match status" value="1"/>
</dbReference>